<dbReference type="EMBL" id="KD102750">
    <property type="protein sequence ID" value="EMS60943.1"/>
    <property type="molecule type" value="Genomic_DNA"/>
</dbReference>
<protein>
    <submittedName>
        <fullName evidence="1">Uncharacterized protein</fullName>
    </submittedName>
</protein>
<reference evidence="1" key="1">
    <citation type="journal article" date="2013" name="Nature">
        <title>Draft genome of the wheat A-genome progenitor Triticum urartu.</title>
        <authorList>
            <person name="Ling H.Q."/>
            <person name="Zhao S."/>
            <person name="Liu D."/>
            <person name="Wang J."/>
            <person name="Sun H."/>
            <person name="Zhang C."/>
            <person name="Fan H."/>
            <person name="Li D."/>
            <person name="Dong L."/>
            <person name="Tao Y."/>
            <person name="Gao C."/>
            <person name="Wu H."/>
            <person name="Li Y."/>
            <person name="Cui Y."/>
            <person name="Guo X."/>
            <person name="Zheng S."/>
            <person name="Wang B."/>
            <person name="Yu K."/>
            <person name="Liang Q."/>
            <person name="Yang W."/>
            <person name="Lou X."/>
            <person name="Chen J."/>
            <person name="Feng M."/>
            <person name="Jian J."/>
            <person name="Zhang X."/>
            <person name="Luo G."/>
            <person name="Jiang Y."/>
            <person name="Liu J."/>
            <person name="Wang Z."/>
            <person name="Sha Y."/>
            <person name="Zhang B."/>
            <person name="Wu H."/>
            <person name="Tang D."/>
            <person name="Shen Q."/>
            <person name="Xue P."/>
            <person name="Zou S."/>
            <person name="Wang X."/>
            <person name="Liu X."/>
            <person name="Wang F."/>
            <person name="Yang Y."/>
            <person name="An X."/>
            <person name="Dong Z."/>
            <person name="Zhang K."/>
            <person name="Zhang X."/>
            <person name="Luo M.C."/>
            <person name="Dvorak J."/>
            <person name="Tong Y."/>
            <person name="Wang J."/>
            <person name="Yang H."/>
            <person name="Li Z."/>
            <person name="Wang D."/>
            <person name="Zhang A."/>
            <person name="Wang J."/>
        </authorList>
    </citation>
    <scope>NUCLEOTIDE SEQUENCE</scope>
</reference>
<sequence>MLVAWQKRNMHETNGHNANKWYISYTRCIRPWVIVLAVIPLKRAFETVRVCCGVEEVDVLGMVVVEVVIHGNESESSDVWDIVRNLIFTGSSRVDGSGTHVISVLVGPRGTCEKYQGRCLTVRVLAPRSCQSKTKRDKRAFGGQQQGRAVREQRQKMPGKSTRGCACPEAEEAATLQGEEELMKTTAAGSSGEMRGWIQVRLSGSATEGPMASKMQKGRGRRSLRKMEGGGAETEPCGGRPVAKAGCAVAKLRASMVASMAGSRAGRTR</sequence>
<proteinExistence type="predicted"/>
<evidence type="ECO:0000313" key="1">
    <source>
        <dbReference type="EMBL" id="EMS60943.1"/>
    </source>
</evidence>
<gene>
    <name evidence="1" type="ORF">TRIUR3_15920</name>
</gene>
<name>M7ZCM0_TRIUA</name>
<dbReference type="AlphaFoldDB" id="M7ZCM0"/>
<accession>M7ZCM0</accession>
<organism evidence="1">
    <name type="scientific">Triticum urartu</name>
    <name type="common">Red wild einkorn</name>
    <name type="synonym">Crithodium urartu</name>
    <dbReference type="NCBI Taxonomy" id="4572"/>
    <lineage>
        <taxon>Eukaryota</taxon>
        <taxon>Viridiplantae</taxon>
        <taxon>Streptophyta</taxon>
        <taxon>Embryophyta</taxon>
        <taxon>Tracheophyta</taxon>
        <taxon>Spermatophyta</taxon>
        <taxon>Magnoliopsida</taxon>
        <taxon>Liliopsida</taxon>
        <taxon>Poales</taxon>
        <taxon>Poaceae</taxon>
        <taxon>BOP clade</taxon>
        <taxon>Pooideae</taxon>
        <taxon>Triticodae</taxon>
        <taxon>Triticeae</taxon>
        <taxon>Triticinae</taxon>
        <taxon>Triticum</taxon>
    </lineage>
</organism>